<gene>
    <name evidence="2" type="ORF">DMI76_10140</name>
</gene>
<reference evidence="2" key="1">
    <citation type="submission" date="2018-05" db="EMBL/GenBank/DDBJ databases">
        <title>Complete genome sequnece of Akkermansia muciniphila EB-AMDK-40.</title>
        <authorList>
            <person name="Nam Y.-D."/>
            <person name="Chung W.-H."/>
            <person name="Park Y.S."/>
            <person name="Kang J."/>
        </authorList>
    </citation>
    <scope>NUCLEOTIDE SEQUENCE</scope>
    <source>
        <strain evidence="2">EB-AMDK-40</strain>
    </source>
</reference>
<proteinExistence type="predicted"/>
<dbReference type="Proteomes" id="UP000642553">
    <property type="component" value="Chromosome"/>
</dbReference>
<dbReference type="EMBL" id="CP029701">
    <property type="protein sequence ID" value="QHV63700.1"/>
    <property type="molecule type" value="Genomic_DNA"/>
</dbReference>
<sequence length="90" mass="9488">MPGGEQGGKNTSRAAFAPSGPVPEFVPGSGMPFMGRMLFFMGLTGFHASAPAAEFPETSGFMMKSLGGFLLCPSWMASRLPEGPACRERK</sequence>
<evidence type="ECO:0000313" key="3">
    <source>
        <dbReference type="Proteomes" id="UP000642553"/>
    </source>
</evidence>
<accession>A0AAE6TBV1</accession>
<name>A0AAE6TBV1_9BACT</name>
<dbReference type="AlphaFoldDB" id="A0AAE6TBV1"/>
<evidence type="ECO:0000313" key="2">
    <source>
        <dbReference type="EMBL" id="QHV63700.1"/>
    </source>
</evidence>
<feature type="region of interest" description="Disordered" evidence="1">
    <location>
        <begin position="1"/>
        <end position="21"/>
    </location>
</feature>
<organism evidence="2 3">
    <name type="scientific">Akkermansia massiliensis</name>
    <dbReference type="NCBI Taxonomy" id="2927224"/>
    <lineage>
        <taxon>Bacteria</taxon>
        <taxon>Pseudomonadati</taxon>
        <taxon>Verrucomicrobiota</taxon>
        <taxon>Verrucomicrobiia</taxon>
        <taxon>Verrucomicrobiales</taxon>
        <taxon>Akkermansiaceae</taxon>
        <taxon>Akkermansia</taxon>
    </lineage>
</organism>
<evidence type="ECO:0000256" key="1">
    <source>
        <dbReference type="SAM" id="MobiDB-lite"/>
    </source>
</evidence>
<protein>
    <submittedName>
        <fullName evidence="2">Uncharacterized protein</fullName>
    </submittedName>
</protein>